<dbReference type="RefSeq" id="WP_181051607.1">
    <property type="nucleotide sequence ID" value="NZ_JACDXJ010000001.1"/>
</dbReference>
<sequence length="576" mass="63159">MPKSGDIPACEGTGEARCTAPTKLIEHAPSAYSYPLLIKHLLHTPLRHAPDQEIVYRDRVRYDYRTFDRRIRRLAGALAGRGVRPGDTVGVLDWDSHRYLECYFAVPSMGAVLHMVNIRLSPEQVLYTINHAQDDVLLVHADFLPLIESIRDRIERVRTIVVMVDDYEVPATSLEVGGEYEALLAAAPEDYDFPDFDENTRATTFYTTGTTGLPKGVYFSHRQLVLHTLAGAAAFGASAEQGRLHRGDVYMPITPMFHVHAWGFPFIATMLGVKQVYPGRYAPETLLTLIETEKVTFSHCVPTLLHMLLTSPAGANTDLRAWKVVVGGSALPKGLARAAYDRGIDVFTGYGMSETCPLLTVAQLTPAMLDEPADQQVENRTQTGLPIPLVDLRVVDAEMNDVPRDGKSTGEVVVRSPWLTQGYFGDPAQSEALWQGGYLHTNDVGFIHPSGSLQITDRLKDVIKTGGEWISSLEIEDILSQHPGVGEVAVIGVPDDKWGERPLAIVVPKAGHEGSLTQGLLEAHLAAYADKGLISKWAVPDRIVFTTAIMRTSVGKTNKKALREFYAQQAGEGSGA</sequence>
<keyword evidence="4" id="KW-1185">Reference proteome</keyword>
<dbReference type="InterPro" id="IPR000873">
    <property type="entry name" value="AMP-dep_synth/lig_dom"/>
</dbReference>
<dbReference type="Pfam" id="PF13193">
    <property type="entry name" value="AMP-binding_C"/>
    <property type="match status" value="1"/>
</dbReference>
<organism evidence="3 4">
    <name type="scientific">Microvirga mediterraneensis</name>
    <dbReference type="NCBI Taxonomy" id="2754695"/>
    <lineage>
        <taxon>Bacteria</taxon>
        <taxon>Pseudomonadati</taxon>
        <taxon>Pseudomonadota</taxon>
        <taxon>Alphaproteobacteria</taxon>
        <taxon>Hyphomicrobiales</taxon>
        <taxon>Methylobacteriaceae</taxon>
        <taxon>Microvirga</taxon>
    </lineage>
</organism>
<dbReference type="InterPro" id="IPR050237">
    <property type="entry name" value="ATP-dep_AMP-bd_enzyme"/>
</dbReference>
<dbReference type="Gene3D" id="3.30.300.30">
    <property type="match status" value="1"/>
</dbReference>
<dbReference type="InterPro" id="IPR045851">
    <property type="entry name" value="AMP-bd_C_sf"/>
</dbReference>
<feature type="domain" description="AMP-binding enzyme C-terminal" evidence="2">
    <location>
        <begin position="474"/>
        <end position="556"/>
    </location>
</feature>
<dbReference type="PANTHER" id="PTHR43767">
    <property type="entry name" value="LONG-CHAIN-FATTY-ACID--COA LIGASE"/>
    <property type="match status" value="1"/>
</dbReference>
<dbReference type="PANTHER" id="PTHR43767:SF11">
    <property type="entry name" value="MEDIUM-CHAIN-FATTY-ACID--COA LIGASE"/>
    <property type="match status" value="1"/>
</dbReference>
<dbReference type="Gene3D" id="3.40.50.12780">
    <property type="entry name" value="N-terminal domain of ligase-like"/>
    <property type="match status" value="1"/>
</dbReference>
<name>A0A838BKE8_9HYPH</name>
<protein>
    <submittedName>
        <fullName evidence="3">Fatty acid--CoA ligase</fullName>
    </submittedName>
</protein>
<feature type="domain" description="AMP-dependent synthetase/ligase" evidence="1">
    <location>
        <begin position="47"/>
        <end position="424"/>
    </location>
</feature>
<dbReference type="Proteomes" id="UP000572984">
    <property type="component" value="Unassembled WGS sequence"/>
</dbReference>
<dbReference type="Pfam" id="PF00501">
    <property type="entry name" value="AMP-binding"/>
    <property type="match status" value="1"/>
</dbReference>
<dbReference type="SUPFAM" id="SSF56801">
    <property type="entry name" value="Acetyl-CoA synthetase-like"/>
    <property type="match status" value="1"/>
</dbReference>
<dbReference type="EMBL" id="JACDXJ010000001">
    <property type="protein sequence ID" value="MBA1156017.1"/>
    <property type="molecule type" value="Genomic_DNA"/>
</dbReference>
<proteinExistence type="predicted"/>
<evidence type="ECO:0000259" key="1">
    <source>
        <dbReference type="Pfam" id="PF00501"/>
    </source>
</evidence>
<evidence type="ECO:0000313" key="3">
    <source>
        <dbReference type="EMBL" id="MBA1156017.1"/>
    </source>
</evidence>
<dbReference type="NCBIfam" id="NF004837">
    <property type="entry name" value="PRK06187.1"/>
    <property type="match status" value="1"/>
</dbReference>
<comment type="caution">
    <text evidence="3">The sequence shown here is derived from an EMBL/GenBank/DDBJ whole genome shotgun (WGS) entry which is preliminary data.</text>
</comment>
<reference evidence="3 4" key="1">
    <citation type="submission" date="2020-07" db="EMBL/GenBank/DDBJ databases">
        <title>Draft genome and description of Microvirga mediterraneensis Marseille-Q2068 sp. nov.</title>
        <authorList>
            <person name="Boxberger M."/>
        </authorList>
    </citation>
    <scope>NUCLEOTIDE SEQUENCE [LARGE SCALE GENOMIC DNA]</scope>
    <source>
        <strain evidence="3 4">Marseille-Q2068</strain>
    </source>
</reference>
<dbReference type="InterPro" id="IPR025110">
    <property type="entry name" value="AMP-bd_C"/>
</dbReference>
<dbReference type="InterPro" id="IPR042099">
    <property type="entry name" value="ANL_N_sf"/>
</dbReference>
<accession>A0A838BKE8</accession>
<dbReference type="CDD" id="cd12119">
    <property type="entry name" value="ttLC_FACS_AlkK_like"/>
    <property type="match status" value="1"/>
</dbReference>
<evidence type="ECO:0000313" key="4">
    <source>
        <dbReference type="Proteomes" id="UP000572984"/>
    </source>
</evidence>
<evidence type="ECO:0000259" key="2">
    <source>
        <dbReference type="Pfam" id="PF13193"/>
    </source>
</evidence>
<dbReference type="GO" id="GO:0016877">
    <property type="term" value="F:ligase activity, forming carbon-sulfur bonds"/>
    <property type="evidence" value="ECO:0007669"/>
    <property type="project" value="UniProtKB-ARBA"/>
</dbReference>
<dbReference type="AlphaFoldDB" id="A0A838BKE8"/>
<gene>
    <name evidence="3" type="ORF">H0S73_07730</name>
</gene>
<keyword evidence="3" id="KW-0436">Ligase</keyword>